<accession>A0A8S1B5F3</accession>
<dbReference type="Pfam" id="PF13843">
    <property type="entry name" value="DDE_Tnp_1_7"/>
    <property type="match status" value="1"/>
</dbReference>
<proteinExistence type="predicted"/>
<dbReference type="OrthoDB" id="6772952at2759"/>
<name>A0A8S1B5F3_ARCPL</name>
<protein>
    <recommendedName>
        <fullName evidence="2">PiggyBac transposable element-derived protein domain-containing protein</fullName>
    </recommendedName>
</protein>
<evidence type="ECO:0000313" key="4">
    <source>
        <dbReference type="Proteomes" id="UP000494256"/>
    </source>
</evidence>
<comment type="caution">
    <text evidence="3">The sequence shown here is derived from an EMBL/GenBank/DDBJ whole genome shotgun (WGS) entry which is preliminary data.</text>
</comment>
<dbReference type="PANTHER" id="PTHR46599">
    <property type="entry name" value="PIGGYBAC TRANSPOSABLE ELEMENT-DERIVED PROTEIN 4"/>
    <property type="match status" value="1"/>
</dbReference>
<gene>
    <name evidence="3" type="ORF">APLA_LOCUS14611</name>
</gene>
<evidence type="ECO:0000256" key="1">
    <source>
        <dbReference type="SAM" id="MobiDB-lite"/>
    </source>
</evidence>
<dbReference type="Proteomes" id="UP000494256">
    <property type="component" value="Unassembled WGS sequence"/>
</dbReference>
<feature type="compositionally biased region" description="Polar residues" evidence="1">
    <location>
        <begin position="128"/>
        <end position="144"/>
    </location>
</feature>
<dbReference type="AlphaFoldDB" id="A0A8S1B5F3"/>
<feature type="domain" description="PiggyBac transposable element-derived protein" evidence="2">
    <location>
        <begin position="257"/>
        <end position="382"/>
    </location>
</feature>
<dbReference type="EMBL" id="CADEBD010000410">
    <property type="protein sequence ID" value="CAB3254169.1"/>
    <property type="molecule type" value="Genomic_DNA"/>
</dbReference>
<evidence type="ECO:0000313" key="3">
    <source>
        <dbReference type="EMBL" id="CAB3254169.1"/>
    </source>
</evidence>
<sequence length="402" mass="46189">MFKSKQFNTPNSSSFVNTDENIHIHQTPTLSNYHLNTLENQSDDDVETSFTRHGIPAPADLDSEDEDIFDIRPKKIIKSTVSQTIAHKTENLLMPHQAKVDVNNTVKSNQPSLIINNLQQPLPPEESSIANSDSDSENTSGTDTFNEIYDSHSESNVSSLFQDENEAPEDQWTDILTTDEVYFTQNELKSEIKIPPNVILEEPLDYYKLFVTEEVFVKMVAKSNKHAAQYISLHVIKSKSRLKRWEPTTFKEMQMLIGRFIVIDETMIPWKGRLNFRQYIKNKAHKYGIKLYKLCTPEGYTYSLMVYTGKDEENSGAGHGYDVVLKLTKNLLHEGRTLIADNFYTSVSLAEELLKRNTYLCGTVRTNRKGLPKTVISTKLKKEVIGNYWKNEQWSQNNKMDE</sequence>
<reference evidence="3 4" key="1">
    <citation type="submission" date="2020-04" db="EMBL/GenBank/DDBJ databases">
        <authorList>
            <person name="Wallbank WR R."/>
            <person name="Pardo Diaz C."/>
            <person name="Kozak K."/>
            <person name="Martin S."/>
            <person name="Jiggins C."/>
            <person name="Moest M."/>
            <person name="Warren A I."/>
            <person name="Byers J.R.P. K."/>
            <person name="Montejo-Kovacevich G."/>
            <person name="Yen C E."/>
        </authorList>
    </citation>
    <scope>NUCLEOTIDE SEQUENCE [LARGE SCALE GENOMIC DNA]</scope>
</reference>
<evidence type="ECO:0000259" key="2">
    <source>
        <dbReference type="Pfam" id="PF13843"/>
    </source>
</evidence>
<organism evidence="3 4">
    <name type="scientific">Arctia plantaginis</name>
    <name type="common">Wood tiger moth</name>
    <name type="synonym">Phalaena plantaginis</name>
    <dbReference type="NCBI Taxonomy" id="874455"/>
    <lineage>
        <taxon>Eukaryota</taxon>
        <taxon>Metazoa</taxon>
        <taxon>Ecdysozoa</taxon>
        <taxon>Arthropoda</taxon>
        <taxon>Hexapoda</taxon>
        <taxon>Insecta</taxon>
        <taxon>Pterygota</taxon>
        <taxon>Neoptera</taxon>
        <taxon>Endopterygota</taxon>
        <taxon>Lepidoptera</taxon>
        <taxon>Glossata</taxon>
        <taxon>Ditrysia</taxon>
        <taxon>Noctuoidea</taxon>
        <taxon>Erebidae</taxon>
        <taxon>Arctiinae</taxon>
        <taxon>Arctia</taxon>
    </lineage>
</organism>
<dbReference type="PANTHER" id="PTHR46599:SF3">
    <property type="entry name" value="PIGGYBAC TRANSPOSABLE ELEMENT-DERIVED PROTEIN 4"/>
    <property type="match status" value="1"/>
</dbReference>
<dbReference type="InterPro" id="IPR029526">
    <property type="entry name" value="PGBD"/>
</dbReference>
<feature type="region of interest" description="Disordered" evidence="1">
    <location>
        <begin position="118"/>
        <end position="144"/>
    </location>
</feature>